<keyword evidence="1" id="KW-1133">Transmembrane helix</keyword>
<name>A0A644TSM5_9ZZZZ</name>
<accession>A0A644TSM5</accession>
<sequence>METKNSIFNPALKAGLIIGSVSVAVFLIQYVAGVKPVGIMRPILLGIIGFAVSITLLVIYIKKYRKQSEGFISFKDAFLFGFIALLASTVISSLFNYLFINYFDPEYTRSIIEAQKDFMENYLSGKVPDEKIQETLDGIDESMSVSTLKQSINSLVFGSVFALIVSLIVGAVMKRSPGVFDDNNMGGTV</sequence>
<keyword evidence="1" id="KW-0472">Membrane</keyword>
<feature type="transmembrane region" description="Helical" evidence="1">
    <location>
        <begin position="152"/>
        <end position="173"/>
    </location>
</feature>
<evidence type="ECO:0008006" key="3">
    <source>
        <dbReference type="Google" id="ProtNLM"/>
    </source>
</evidence>
<dbReference type="EMBL" id="VSSQ01000049">
    <property type="protein sequence ID" value="MPL69890.1"/>
    <property type="molecule type" value="Genomic_DNA"/>
</dbReference>
<reference evidence="2" key="1">
    <citation type="submission" date="2019-08" db="EMBL/GenBank/DDBJ databases">
        <authorList>
            <person name="Kucharzyk K."/>
            <person name="Murdoch R.W."/>
            <person name="Higgins S."/>
            <person name="Loffler F."/>
        </authorList>
    </citation>
    <scope>NUCLEOTIDE SEQUENCE</scope>
</reference>
<dbReference type="InterPro" id="IPR025250">
    <property type="entry name" value="DUF4199"/>
</dbReference>
<dbReference type="AlphaFoldDB" id="A0A644TSM5"/>
<feature type="transmembrane region" description="Helical" evidence="1">
    <location>
        <begin position="43"/>
        <end position="61"/>
    </location>
</feature>
<protein>
    <recommendedName>
        <fullName evidence="3">DUF4199 domain-containing protein</fullName>
    </recommendedName>
</protein>
<evidence type="ECO:0000313" key="2">
    <source>
        <dbReference type="EMBL" id="MPL69890.1"/>
    </source>
</evidence>
<proteinExistence type="predicted"/>
<feature type="transmembrane region" description="Helical" evidence="1">
    <location>
        <begin position="77"/>
        <end position="100"/>
    </location>
</feature>
<dbReference type="Pfam" id="PF13858">
    <property type="entry name" value="DUF4199"/>
    <property type="match status" value="1"/>
</dbReference>
<organism evidence="2">
    <name type="scientific">bioreactor metagenome</name>
    <dbReference type="NCBI Taxonomy" id="1076179"/>
    <lineage>
        <taxon>unclassified sequences</taxon>
        <taxon>metagenomes</taxon>
        <taxon>ecological metagenomes</taxon>
    </lineage>
</organism>
<feature type="transmembrane region" description="Helical" evidence="1">
    <location>
        <begin position="12"/>
        <end position="31"/>
    </location>
</feature>
<evidence type="ECO:0000256" key="1">
    <source>
        <dbReference type="SAM" id="Phobius"/>
    </source>
</evidence>
<keyword evidence="1" id="KW-0812">Transmembrane</keyword>
<comment type="caution">
    <text evidence="2">The sequence shown here is derived from an EMBL/GenBank/DDBJ whole genome shotgun (WGS) entry which is preliminary data.</text>
</comment>
<gene>
    <name evidence="2" type="ORF">SDC9_15641</name>
</gene>